<organism evidence="2 3">
    <name type="scientific">Ligilactobacillus saerimneri</name>
    <dbReference type="NCBI Taxonomy" id="228229"/>
    <lineage>
        <taxon>Bacteria</taxon>
        <taxon>Bacillati</taxon>
        <taxon>Bacillota</taxon>
        <taxon>Bacilli</taxon>
        <taxon>Lactobacillales</taxon>
        <taxon>Lactobacillaceae</taxon>
        <taxon>Ligilactobacillus</taxon>
    </lineage>
</organism>
<keyword evidence="2" id="KW-0808">Transferase</keyword>
<dbReference type="PANTHER" id="PTHR22916">
    <property type="entry name" value="GLYCOSYLTRANSFERASE"/>
    <property type="match status" value="1"/>
</dbReference>
<dbReference type="SUPFAM" id="SSF53448">
    <property type="entry name" value="Nucleotide-diphospho-sugar transferases"/>
    <property type="match status" value="1"/>
</dbReference>
<dbReference type="Pfam" id="PF00535">
    <property type="entry name" value="Glycos_transf_2"/>
    <property type="match status" value="1"/>
</dbReference>
<dbReference type="Gene3D" id="3.90.550.10">
    <property type="entry name" value="Spore Coat Polysaccharide Biosynthesis Protein SpsA, Chain A"/>
    <property type="match status" value="1"/>
</dbReference>
<dbReference type="GO" id="GO:0016758">
    <property type="term" value="F:hexosyltransferase activity"/>
    <property type="evidence" value="ECO:0007669"/>
    <property type="project" value="UniProtKB-ARBA"/>
</dbReference>
<evidence type="ECO:0000259" key="1">
    <source>
        <dbReference type="Pfam" id="PF00535"/>
    </source>
</evidence>
<dbReference type="KEGG" id="lsw:GTO87_08290"/>
<sequence length="332" mass="37744">MKEATVDVIVTVHNSEKYLTACLNALASQTYPQVNLIIIDDGSQDHSLELINEFKHQTELPVQVLHNDEGHGVSHARNQGLDAASHDYVTFVDDDDVVTPEHIQILVAGMDDQGGLSATSYRRTKDIPATLAEIDNTQIHQAQITTAKIGEYILGFNEFQGYVWNKMFARSVLEEHQLRFNEHLFMCEDLEFVCRYLMRCGATSHTVSENITYVYRLNENSMVERRLTAEDVLRKGQNEQDAYQLITTEMQAAPALAAKVAQKKVVVTTNLIKALYSTGANQEAATYYRTLRPLLRKQYWRVVFGSFVPVKDTVHFIIDTAQNYFNYKGKKK</sequence>
<gene>
    <name evidence="2" type="ORF">GTO87_08290</name>
</gene>
<name>A0A7H9EMQ2_9LACO</name>
<dbReference type="InterPro" id="IPR001173">
    <property type="entry name" value="Glyco_trans_2-like"/>
</dbReference>
<dbReference type="InterPro" id="IPR029044">
    <property type="entry name" value="Nucleotide-diphossugar_trans"/>
</dbReference>
<proteinExistence type="predicted"/>
<reference evidence="2 3" key="1">
    <citation type="submission" date="2020-01" db="EMBL/GenBank/DDBJ databases">
        <title>Complete and circular genome sequences of six lactobacillus isolates from horses.</title>
        <authorList>
            <person name="Hassan H.M."/>
        </authorList>
    </citation>
    <scope>NUCLEOTIDE SEQUENCE [LARGE SCALE GENOMIC DNA]</scope>
    <source>
        <strain evidence="2 3">1A</strain>
    </source>
</reference>
<dbReference type="CDD" id="cd00761">
    <property type="entry name" value="Glyco_tranf_GTA_type"/>
    <property type="match status" value="1"/>
</dbReference>
<dbReference type="RefSeq" id="WP_180848757.1">
    <property type="nucleotide sequence ID" value="NZ_CP047418.1"/>
</dbReference>
<dbReference type="EMBL" id="CP047418">
    <property type="protein sequence ID" value="QLL78582.1"/>
    <property type="molecule type" value="Genomic_DNA"/>
</dbReference>
<dbReference type="Proteomes" id="UP000510886">
    <property type="component" value="Chromosome"/>
</dbReference>
<dbReference type="AlphaFoldDB" id="A0A7H9EMQ2"/>
<dbReference type="PANTHER" id="PTHR22916:SF3">
    <property type="entry name" value="UDP-GLCNAC:BETAGAL BETA-1,3-N-ACETYLGLUCOSAMINYLTRANSFERASE-LIKE PROTEIN 1"/>
    <property type="match status" value="1"/>
</dbReference>
<accession>A0A7H9EMQ2</accession>
<protein>
    <submittedName>
        <fullName evidence="2">Glycosyltransferase</fullName>
    </submittedName>
</protein>
<evidence type="ECO:0000313" key="2">
    <source>
        <dbReference type="EMBL" id="QLL78582.1"/>
    </source>
</evidence>
<feature type="domain" description="Glycosyltransferase 2-like" evidence="1">
    <location>
        <begin position="8"/>
        <end position="174"/>
    </location>
</feature>
<evidence type="ECO:0000313" key="3">
    <source>
        <dbReference type="Proteomes" id="UP000510886"/>
    </source>
</evidence>